<keyword evidence="4 6" id="KW-1133">Transmembrane helix</keyword>
<dbReference type="GO" id="GO:0005886">
    <property type="term" value="C:plasma membrane"/>
    <property type="evidence" value="ECO:0007669"/>
    <property type="project" value="TreeGrafter"/>
</dbReference>
<reference evidence="7" key="1">
    <citation type="submission" date="2020-03" db="EMBL/GenBank/DDBJ databases">
        <authorList>
            <person name="Chebbi M.A."/>
            <person name="Drezen J.M."/>
        </authorList>
    </citation>
    <scope>NUCLEOTIDE SEQUENCE</scope>
    <source>
        <tissue evidence="7">Whole body</tissue>
    </source>
</reference>
<organism evidence="7 8">
    <name type="scientific">Cotesia typhae</name>
    <dbReference type="NCBI Taxonomy" id="2053667"/>
    <lineage>
        <taxon>Eukaryota</taxon>
        <taxon>Metazoa</taxon>
        <taxon>Ecdysozoa</taxon>
        <taxon>Arthropoda</taxon>
        <taxon>Hexapoda</taxon>
        <taxon>Insecta</taxon>
        <taxon>Pterygota</taxon>
        <taxon>Neoptera</taxon>
        <taxon>Endopterygota</taxon>
        <taxon>Hymenoptera</taxon>
        <taxon>Apocrita</taxon>
        <taxon>Ichneumonoidea</taxon>
        <taxon>Braconidae</taxon>
        <taxon>Microgastrinae</taxon>
        <taxon>Cotesia</taxon>
    </lineage>
</organism>
<dbReference type="PIRSF" id="PIRSF002419">
    <property type="entry name" value="Tetraspanin"/>
    <property type="match status" value="1"/>
</dbReference>
<dbReference type="Pfam" id="PF00335">
    <property type="entry name" value="Tetraspanin"/>
    <property type="match status" value="1"/>
</dbReference>
<evidence type="ECO:0000313" key="7">
    <source>
        <dbReference type="EMBL" id="KAG8040869.1"/>
    </source>
</evidence>
<comment type="subcellular location">
    <subcellularLocation>
        <location evidence="1">Membrane</location>
        <topology evidence="1">Multi-pass membrane protein</topology>
    </subcellularLocation>
</comment>
<feature type="transmembrane region" description="Helical" evidence="6">
    <location>
        <begin position="76"/>
        <end position="102"/>
    </location>
</feature>
<feature type="transmembrane region" description="Helical" evidence="6">
    <location>
        <begin position="5"/>
        <end position="22"/>
    </location>
</feature>
<name>A0A8J5RIT9_9HYME</name>
<feature type="transmembrane region" description="Helical" evidence="6">
    <location>
        <begin position="42"/>
        <end position="64"/>
    </location>
</feature>
<dbReference type="EMBL" id="JAAOIC020000019">
    <property type="protein sequence ID" value="KAG8040869.1"/>
    <property type="molecule type" value="Genomic_DNA"/>
</dbReference>
<gene>
    <name evidence="7" type="ORF">G9C98_001857</name>
</gene>
<comment type="similarity">
    <text evidence="2">Belongs to the tetraspanin (TM4SF) family.</text>
</comment>
<evidence type="ECO:0000256" key="6">
    <source>
        <dbReference type="SAM" id="Phobius"/>
    </source>
</evidence>
<evidence type="ECO:0000313" key="8">
    <source>
        <dbReference type="Proteomes" id="UP000729913"/>
    </source>
</evidence>
<keyword evidence="8" id="KW-1185">Reference proteome</keyword>
<sequence>MFNLIIWLSGFMVIVIGTWLILEPSSGHLLNLFAKSITPHDTVQILSYVLLGHGFIVLTVGFIGCRASLHGSQCILGVYVAMLVGLIVCELATAAVGGFLSYRAVTGLENRLLDRLADHYGHDRTSDIAFSQSLDFAQYKFNCCGIYGDGDYNGTAWWRDGRISGLKRQVPLTCCILKNHEAKNTGSPMSVVARVFHKDNEPWLHPQPKDEAACQSTDPESNEGFRNKIGCLERATNWLRNESLKLVFLGMGMAGIQTLGIITATILCQTFRNRDPEN</sequence>
<dbReference type="PROSITE" id="PS00421">
    <property type="entry name" value="TM4_1"/>
    <property type="match status" value="1"/>
</dbReference>
<accession>A0A8J5RIT9</accession>
<dbReference type="InterPro" id="IPR018499">
    <property type="entry name" value="Tetraspanin/Peripherin"/>
</dbReference>
<dbReference type="PANTHER" id="PTHR19282">
    <property type="entry name" value="TETRASPANIN"/>
    <property type="match status" value="1"/>
</dbReference>
<dbReference type="Proteomes" id="UP000729913">
    <property type="component" value="Unassembled WGS sequence"/>
</dbReference>
<proteinExistence type="inferred from homology"/>
<evidence type="ECO:0000256" key="3">
    <source>
        <dbReference type="ARBA" id="ARBA00022692"/>
    </source>
</evidence>
<dbReference type="PANTHER" id="PTHR19282:SF477">
    <property type="entry name" value="TETRASPANIN"/>
    <property type="match status" value="1"/>
</dbReference>
<dbReference type="InterPro" id="IPR018503">
    <property type="entry name" value="Tetraspanin_CS"/>
</dbReference>
<reference evidence="7" key="2">
    <citation type="submission" date="2021-04" db="EMBL/GenBank/DDBJ databases">
        <title>Genome-wide patterns of bracovirus chromosomal integration into multiple host tissues during parasitism.</title>
        <authorList>
            <person name="Chebbi M.A.C."/>
        </authorList>
    </citation>
    <scope>NUCLEOTIDE SEQUENCE</scope>
    <source>
        <tissue evidence="7">Whole body</tissue>
    </source>
</reference>
<comment type="caution">
    <text evidence="7">The sequence shown here is derived from an EMBL/GenBank/DDBJ whole genome shotgun (WGS) entry which is preliminary data.</text>
</comment>
<keyword evidence="5 6" id="KW-0472">Membrane</keyword>
<evidence type="ECO:0000256" key="2">
    <source>
        <dbReference type="ARBA" id="ARBA00006840"/>
    </source>
</evidence>
<keyword evidence="3 6" id="KW-0812">Transmembrane</keyword>
<evidence type="ECO:0000256" key="4">
    <source>
        <dbReference type="ARBA" id="ARBA00022989"/>
    </source>
</evidence>
<evidence type="ECO:0008006" key="9">
    <source>
        <dbReference type="Google" id="ProtNLM"/>
    </source>
</evidence>
<dbReference type="InterPro" id="IPR000301">
    <property type="entry name" value="Tetraspanin_animals"/>
</dbReference>
<evidence type="ECO:0000256" key="5">
    <source>
        <dbReference type="ARBA" id="ARBA00023136"/>
    </source>
</evidence>
<dbReference type="AlphaFoldDB" id="A0A8J5RIT9"/>
<evidence type="ECO:0000256" key="1">
    <source>
        <dbReference type="ARBA" id="ARBA00004141"/>
    </source>
</evidence>
<protein>
    <recommendedName>
        <fullName evidence="9">Tetraspanin</fullName>
    </recommendedName>
</protein>
<dbReference type="OrthoDB" id="5870230at2759"/>
<feature type="transmembrane region" description="Helical" evidence="6">
    <location>
        <begin position="246"/>
        <end position="268"/>
    </location>
</feature>